<dbReference type="SUPFAM" id="SSF55729">
    <property type="entry name" value="Acyl-CoA N-acyltransferases (Nat)"/>
    <property type="match status" value="1"/>
</dbReference>
<dbReference type="InterPro" id="IPR016181">
    <property type="entry name" value="Acyl_CoA_acyltransferase"/>
</dbReference>
<accession>D1AKF6</accession>
<sequence length="211" mass="24969">MEIQIKNETEKDYREVEELTREAFWNLYVPGADEHFIVHNLRKSKNFIKHLDLVAVHQDKIVGSIIYTLSYIEDEFNQKHEVITFGPVSILPEFQNKGIGRKLIEYSIKKARDLSYKAIIIYGYPDYYSKYGFKSGKNYNICTPEGTYMKALQVLELQENALKGIHGKFFQDNAFHYDESEKEKFDKTFSEKEKLITESQKKFEEMLNMFE</sequence>
<feature type="domain" description="N-acetyltransferase" evidence="1">
    <location>
        <begin position="3"/>
        <end position="154"/>
    </location>
</feature>
<dbReference type="EMBL" id="CP001739">
    <property type="protein sequence ID" value="ACZ09072.1"/>
    <property type="molecule type" value="Genomic_DNA"/>
</dbReference>
<proteinExistence type="predicted"/>
<gene>
    <name evidence="2" type="ordered locus">Sterm_2218</name>
</gene>
<dbReference type="InterPro" id="IPR000182">
    <property type="entry name" value="GNAT_dom"/>
</dbReference>
<dbReference type="PANTHER" id="PTHR43617:SF38">
    <property type="entry name" value="N-ACETYLTRANSFERASE DOMAIN-CONTAINING PROTEIN"/>
    <property type="match status" value="1"/>
</dbReference>
<dbReference type="eggNOG" id="COG3153">
    <property type="taxonomic scope" value="Bacteria"/>
</dbReference>
<dbReference type="AlphaFoldDB" id="D1AKF6"/>
<name>D1AKF6_SEBTE</name>
<dbReference type="KEGG" id="str:Sterm_2218"/>
<dbReference type="HOGENOM" id="CLU_081840_1_1_0"/>
<dbReference type="PROSITE" id="PS51186">
    <property type="entry name" value="GNAT"/>
    <property type="match status" value="1"/>
</dbReference>
<dbReference type="GO" id="GO:0016747">
    <property type="term" value="F:acyltransferase activity, transferring groups other than amino-acyl groups"/>
    <property type="evidence" value="ECO:0007669"/>
    <property type="project" value="InterPro"/>
</dbReference>
<reference evidence="3" key="1">
    <citation type="submission" date="2009-09" db="EMBL/GenBank/DDBJ databases">
        <title>The complete chromosome of Sebaldella termitidis ATCC 33386.</title>
        <authorList>
            <consortium name="US DOE Joint Genome Institute (JGI-PGF)"/>
            <person name="Lucas S."/>
            <person name="Copeland A."/>
            <person name="Lapidus A."/>
            <person name="Glavina del Rio T."/>
            <person name="Dalin E."/>
            <person name="Tice H."/>
            <person name="Bruce D."/>
            <person name="Goodwin L."/>
            <person name="Pitluck S."/>
            <person name="Kyrpides N."/>
            <person name="Mavromatis K."/>
            <person name="Ivanova N."/>
            <person name="Mikhailova N."/>
            <person name="Sims D."/>
            <person name="Meincke L."/>
            <person name="Brettin T."/>
            <person name="Detter J.C."/>
            <person name="Han C."/>
            <person name="Larimer F."/>
            <person name="Land M."/>
            <person name="Hauser L."/>
            <person name="Markowitz V."/>
            <person name="Cheng J.F."/>
            <person name="Hugenholtz P."/>
            <person name="Woyke T."/>
            <person name="Wu D."/>
            <person name="Eisen J.A."/>
        </authorList>
    </citation>
    <scope>NUCLEOTIDE SEQUENCE [LARGE SCALE GENOMIC DNA]</scope>
    <source>
        <strain evidence="3">ATCC 33386 / NCTC 11300</strain>
    </source>
</reference>
<dbReference type="STRING" id="526218.Sterm_2218"/>
<dbReference type="RefSeq" id="WP_012861666.1">
    <property type="nucleotide sequence ID" value="NC_013517.1"/>
</dbReference>
<evidence type="ECO:0000313" key="2">
    <source>
        <dbReference type="EMBL" id="ACZ09072.1"/>
    </source>
</evidence>
<evidence type="ECO:0000313" key="3">
    <source>
        <dbReference type="Proteomes" id="UP000000845"/>
    </source>
</evidence>
<dbReference type="Gene3D" id="3.40.630.30">
    <property type="match status" value="1"/>
</dbReference>
<organism evidence="2 3">
    <name type="scientific">Sebaldella termitidis (strain ATCC 33386 / NCTC 11300)</name>
    <dbReference type="NCBI Taxonomy" id="526218"/>
    <lineage>
        <taxon>Bacteria</taxon>
        <taxon>Fusobacteriati</taxon>
        <taxon>Fusobacteriota</taxon>
        <taxon>Fusobacteriia</taxon>
        <taxon>Fusobacteriales</taxon>
        <taxon>Leptotrichiaceae</taxon>
        <taxon>Sebaldella</taxon>
    </lineage>
</organism>
<dbReference type="PANTHER" id="PTHR43617">
    <property type="entry name" value="L-AMINO ACID N-ACETYLTRANSFERASE"/>
    <property type="match status" value="1"/>
</dbReference>
<dbReference type="CDD" id="cd04301">
    <property type="entry name" value="NAT_SF"/>
    <property type="match status" value="1"/>
</dbReference>
<protein>
    <submittedName>
        <fullName evidence="2">GCN5-related N-acetyltransferase</fullName>
    </submittedName>
</protein>
<dbReference type="Pfam" id="PF13508">
    <property type="entry name" value="Acetyltransf_7"/>
    <property type="match status" value="1"/>
</dbReference>
<reference evidence="2 3" key="2">
    <citation type="journal article" date="2010" name="Stand. Genomic Sci.">
        <title>Complete genome sequence of Sebaldella termitidis type strain (NCTC 11300).</title>
        <authorList>
            <person name="Harmon-Smith M."/>
            <person name="Celia L."/>
            <person name="Chertkov O."/>
            <person name="Lapidus A."/>
            <person name="Copeland A."/>
            <person name="Glavina Del Rio T."/>
            <person name="Nolan M."/>
            <person name="Lucas S."/>
            <person name="Tice H."/>
            <person name="Cheng J.F."/>
            <person name="Han C."/>
            <person name="Detter J.C."/>
            <person name="Bruce D."/>
            <person name="Goodwin L."/>
            <person name="Pitluck S."/>
            <person name="Pati A."/>
            <person name="Liolios K."/>
            <person name="Ivanova N."/>
            <person name="Mavromatis K."/>
            <person name="Mikhailova N."/>
            <person name="Chen A."/>
            <person name="Palaniappan K."/>
            <person name="Land M."/>
            <person name="Hauser L."/>
            <person name="Chang Y.J."/>
            <person name="Jeffries C.D."/>
            <person name="Brettin T."/>
            <person name="Goker M."/>
            <person name="Beck B."/>
            <person name="Bristow J."/>
            <person name="Eisen J.A."/>
            <person name="Markowitz V."/>
            <person name="Hugenholtz P."/>
            <person name="Kyrpides N.C."/>
            <person name="Klenk H.P."/>
            <person name="Chen F."/>
        </authorList>
    </citation>
    <scope>NUCLEOTIDE SEQUENCE [LARGE SCALE GENOMIC DNA]</scope>
    <source>
        <strain evidence="3">ATCC 33386 / NCTC 11300</strain>
    </source>
</reference>
<evidence type="ECO:0000259" key="1">
    <source>
        <dbReference type="PROSITE" id="PS51186"/>
    </source>
</evidence>
<keyword evidence="3" id="KW-1185">Reference proteome</keyword>
<dbReference type="Proteomes" id="UP000000845">
    <property type="component" value="Chromosome"/>
</dbReference>
<dbReference type="InterPro" id="IPR050276">
    <property type="entry name" value="MshD_Acetyltransferase"/>
</dbReference>